<organism evidence="4 5">
    <name type="scientific">Tropicimonas aquimaris</name>
    <dbReference type="NCBI Taxonomy" id="914152"/>
    <lineage>
        <taxon>Bacteria</taxon>
        <taxon>Pseudomonadati</taxon>
        <taxon>Pseudomonadota</taxon>
        <taxon>Alphaproteobacteria</taxon>
        <taxon>Rhodobacterales</taxon>
        <taxon>Roseobacteraceae</taxon>
        <taxon>Tropicimonas</taxon>
    </lineage>
</organism>
<dbReference type="Proteomes" id="UP001597108">
    <property type="component" value="Unassembled WGS sequence"/>
</dbReference>
<gene>
    <name evidence="4" type="ORF">ACFQ2S_01115</name>
</gene>
<keyword evidence="1" id="KW-1133">Transmembrane helix</keyword>
<keyword evidence="1" id="KW-0472">Membrane</keyword>
<dbReference type="PANTHER" id="PTHR36509">
    <property type="entry name" value="BLL3101 PROTEIN"/>
    <property type="match status" value="1"/>
</dbReference>
<feature type="transmembrane region" description="Helical" evidence="1">
    <location>
        <begin position="43"/>
        <end position="63"/>
    </location>
</feature>
<dbReference type="RefSeq" id="WP_386072018.1">
    <property type="nucleotide sequence ID" value="NZ_JBHTJT010000004.1"/>
</dbReference>
<sequence length="393" mass="43560">MTIRACCWPGQWILRFGKRSERSTELKRHVHTPLYRGRKKMSYCRIAPISLAFVGGALIGGVANAQFTSDTIDALIEAREIPVMIGNFARAATDIELAKYVSLAGGVNRFFHFREPGDVENQPTIRMNFDTLYSTAVVDISEGATLTLPEVGERYMSAMIVNQDHYINDVFHGGGSYTLDTESFDTPYVIVFMRTLVDASDPEDVEAVHAIQDQMAIEAASSQPFILPDYDEESYEALVEGLNALLPFLADSSGAFGPKDEVDPINHLLNTAIGWGGLPEREAFYDGADPGLPVGEYKIDVPSDVPVEAFWSVSLYNKNGFFEKNDRNAYNVNSVTGARNDDRSMTIHLGGCDDDRVNCLPLVEGWNYVVRMYRPEQQVIDGSWTFPGVVPAN</sequence>
<comment type="caution">
    <text evidence="4">The sequence shown here is derived from an EMBL/GenBank/DDBJ whole genome shotgun (WGS) entry which is preliminary data.</text>
</comment>
<dbReference type="InterPro" id="IPR037049">
    <property type="entry name" value="DUF1214_C_sf"/>
</dbReference>
<feature type="domain" description="DUF1254" evidence="3">
    <location>
        <begin position="107"/>
        <end position="163"/>
    </location>
</feature>
<dbReference type="InterPro" id="IPR010621">
    <property type="entry name" value="DUF1214"/>
</dbReference>
<reference evidence="5" key="1">
    <citation type="journal article" date="2019" name="Int. J. Syst. Evol. Microbiol.">
        <title>The Global Catalogue of Microorganisms (GCM) 10K type strain sequencing project: providing services to taxonomists for standard genome sequencing and annotation.</title>
        <authorList>
            <consortium name="The Broad Institute Genomics Platform"/>
            <consortium name="The Broad Institute Genome Sequencing Center for Infectious Disease"/>
            <person name="Wu L."/>
            <person name="Ma J."/>
        </authorList>
    </citation>
    <scope>NUCLEOTIDE SEQUENCE [LARGE SCALE GENOMIC DNA]</scope>
    <source>
        <strain evidence="5">CCUG 60524</strain>
    </source>
</reference>
<keyword evidence="1" id="KW-0812">Transmembrane</keyword>
<dbReference type="PANTHER" id="PTHR36509:SF2">
    <property type="entry name" value="BLL3101 PROTEIN"/>
    <property type="match status" value="1"/>
</dbReference>
<dbReference type="Pfam" id="PF06863">
    <property type="entry name" value="DUF1254"/>
    <property type="match status" value="1"/>
</dbReference>
<evidence type="ECO:0000313" key="5">
    <source>
        <dbReference type="Proteomes" id="UP001597108"/>
    </source>
</evidence>
<evidence type="ECO:0000259" key="3">
    <source>
        <dbReference type="Pfam" id="PF06863"/>
    </source>
</evidence>
<proteinExistence type="predicted"/>
<keyword evidence="5" id="KW-1185">Reference proteome</keyword>
<feature type="domain" description="DUF1214" evidence="2">
    <location>
        <begin position="296"/>
        <end position="377"/>
    </location>
</feature>
<evidence type="ECO:0000313" key="4">
    <source>
        <dbReference type="EMBL" id="MFD0978241.1"/>
    </source>
</evidence>
<accession>A0ABW3IJV0</accession>
<protein>
    <submittedName>
        <fullName evidence="4">DUF1214 domain-containing protein</fullName>
    </submittedName>
</protein>
<evidence type="ECO:0000259" key="2">
    <source>
        <dbReference type="Pfam" id="PF06742"/>
    </source>
</evidence>
<dbReference type="EMBL" id="JBHTJT010000004">
    <property type="protein sequence ID" value="MFD0978241.1"/>
    <property type="molecule type" value="Genomic_DNA"/>
</dbReference>
<dbReference type="SUPFAM" id="SSF160935">
    <property type="entry name" value="VPA0735-like"/>
    <property type="match status" value="1"/>
</dbReference>
<evidence type="ECO:0000256" key="1">
    <source>
        <dbReference type="SAM" id="Phobius"/>
    </source>
</evidence>
<name>A0ABW3IJV0_9RHOB</name>
<dbReference type="InterPro" id="IPR010679">
    <property type="entry name" value="DUF1254"/>
</dbReference>
<dbReference type="Gene3D" id="2.60.120.600">
    <property type="entry name" value="Domain of unknown function DUF1214, C-terminal domain"/>
    <property type="match status" value="1"/>
</dbReference>
<dbReference type="Pfam" id="PF06742">
    <property type="entry name" value="DUF1214"/>
    <property type="match status" value="1"/>
</dbReference>